<organism evidence="1 2">
    <name type="scientific">Dentiscutata erythropus</name>
    <dbReference type="NCBI Taxonomy" id="1348616"/>
    <lineage>
        <taxon>Eukaryota</taxon>
        <taxon>Fungi</taxon>
        <taxon>Fungi incertae sedis</taxon>
        <taxon>Mucoromycota</taxon>
        <taxon>Glomeromycotina</taxon>
        <taxon>Glomeromycetes</taxon>
        <taxon>Diversisporales</taxon>
        <taxon>Gigasporaceae</taxon>
        <taxon>Dentiscutata</taxon>
    </lineage>
</organism>
<sequence length="280" mass="32217">FAANFKYRLPRVLDRNMSERTFIVECISPIFRAFRNAFPDIKYDWIEKHVTSINETNNMFLDNIGPRKTDLLVIHLADGIEIMNTEVSGPPLKATQTHTVGDIKKLLMMSVCNLCRIFGNNLDCSVDDAKGIKTYSIQIIGDRLTLFSISLISQKKFLAVEMASCLIPFSFDTITYYTKIFNFFMTIRTEFIDQEKLRKKIYSSIPVGNSKRVRDWLALPDDQYFYNLKPVPEDIDEGSKLSWNNKLELLRYSDDLGLAYGVVSYAATDVLINDVVELRQ</sequence>
<comment type="caution">
    <text evidence="1">The sequence shown here is derived from an EMBL/GenBank/DDBJ whole genome shotgun (WGS) entry which is preliminary data.</text>
</comment>
<evidence type="ECO:0000313" key="1">
    <source>
        <dbReference type="EMBL" id="CAG8769369.1"/>
    </source>
</evidence>
<gene>
    <name evidence="1" type="ORF">DERYTH_LOCUS18536</name>
</gene>
<keyword evidence="2" id="KW-1185">Reference proteome</keyword>
<name>A0A9N9NTA3_9GLOM</name>
<dbReference type="Proteomes" id="UP000789405">
    <property type="component" value="Unassembled WGS sequence"/>
</dbReference>
<reference evidence="1" key="1">
    <citation type="submission" date="2021-06" db="EMBL/GenBank/DDBJ databases">
        <authorList>
            <person name="Kallberg Y."/>
            <person name="Tangrot J."/>
            <person name="Rosling A."/>
        </authorList>
    </citation>
    <scope>NUCLEOTIDE SEQUENCE</scope>
    <source>
        <strain evidence="1">MA453B</strain>
    </source>
</reference>
<accession>A0A9N9NTA3</accession>
<protein>
    <submittedName>
        <fullName evidence="1">5720_t:CDS:1</fullName>
    </submittedName>
</protein>
<evidence type="ECO:0000313" key="2">
    <source>
        <dbReference type="Proteomes" id="UP000789405"/>
    </source>
</evidence>
<dbReference type="AlphaFoldDB" id="A0A9N9NTA3"/>
<feature type="non-terminal residue" evidence="1">
    <location>
        <position position="280"/>
    </location>
</feature>
<dbReference type="OrthoDB" id="2404656at2759"/>
<dbReference type="EMBL" id="CAJVPY010018933">
    <property type="protein sequence ID" value="CAG8769369.1"/>
    <property type="molecule type" value="Genomic_DNA"/>
</dbReference>
<proteinExistence type="predicted"/>